<evidence type="ECO:0000256" key="1">
    <source>
        <dbReference type="PROSITE-ProRule" id="PRU00649"/>
    </source>
</evidence>
<feature type="compositionally biased region" description="Low complexity" evidence="2">
    <location>
        <begin position="98"/>
        <end position="110"/>
    </location>
</feature>
<feature type="compositionally biased region" description="Basic and acidic residues" evidence="2">
    <location>
        <begin position="164"/>
        <end position="179"/>
    </location>
</feature>
<dbReference type="EMBL" id="JANBOJ010000031">
    <property type="protein sequence ID" value="KAJ1724451.1"/>
    <property type="molecule type" value="Genomic_DNA"/>
</dbReference>
<evidence type="ECO:0000259" key="3">
    <source>
        <dbReference type="PROSITE" id="PS51319"/>
    </source>
</evidence>
<accession>A0A9W8CU96</accession>
<dbReference type="Pfam" id="PF08711">
    <property type="entry name" value="Med26"/>
    <property type="match status" value="1"/>
</dbReference>
<feature type="domain" description="TFIIS N-terminal" evidence="3">
    <location>
        <begin position="227"/>
        <end position="312"/>
    </location>
</feature>
<dbReference type="AlphaFoldDB" id="A0A9W8CU96"/>
<name>A0A9W8CU96_9FUNG</name>
<evidence type="ECO:0000256" key="2">
    <source>
        <dbReference type="SAM" id="MobiDB-lite"/>
    </source>
</evidence>
<feature type="compositionally biased region" description="Basic and acidic residues" evidence="2">
    <location>
        <begin position="196"/>
        <end position="206"/>
    </location>
</feature>
<feature type="region of interest" description="Disordered" evidence="2">
    <location>
        <begin position="312"/>
        <end position="425"/>
    </location>
</feature>
<dbReference type="PROSITE" id="PS51319">
    <property type="entry name" value="TFIIS_N"/>
    <property type="match status" value="1"/>
</dbReference>
<protein>
    <recommendedName>
        <fullName evidence="3">TFIIS N-terminal domain-containing protein</fullName>
    </recommendedName>
</protein>
<organism evidence="4 5">
    <name type="scientific">Coemansia erecta</name>
    <dbReference type="NCBI Taxonomy" id="147472"/>
    <lineage>
        <taxon>Eukaryota</taxon>
        <taxon>Fungi</taxon>
        <taxon>Fungi incertae sedis</taxon>
        <taxon>Zoopagomycota</taxon>
        <taxon>Kickxellomycotina</taxon>
        <taxon>Kickxellomycetes</taxon>
        <taxon>Kickxellales</taxon>
        <taxon>Kickxellaceae</taxon>
        <taxon>Coemansia</taxon>
    </lineage>
</organism>
<evidence type="ECO:0000313" key="4">
    <source>
        <dbReference type="EMBL" id="KAJ1724451.1"/>
    </source>
</evidence>
<keyword evidence="1" id="KW-0539">Nucleus</keyword>
<dbReference type="SUPFAM" id="SSF47676">
    <property type="entry name" value="Conserved domain common to transcription factors TFIIS, elongin A, CRSP70"/>
    <property type="match status" value="1"/>
</dbReference>
<feature type="compositionally biased region" description="Basic and acidic residues" evidence="2">
    <location>
        <begin position="348"/>
        <end position="366"/>
    </location>
</feature>
<feature type="compositionally biased region" description="Acidic residues" evidence="2">
    <location>
        <begin position="59"/>
        <end position="71"/>
    </location>
</feature>
<feature type="compositionally biased region" description="Low complexity" evidence="2">
    <location>
        <begin position="180"/>
        <end position="189"/>
    </location>
</feature>
<dbReference type="Gene3D" id="1.20.930.10">
    <property type="entry name" value="Conserved domain common to transcription factors TFIIS, elongin A, CRSP70"/>
    <property type="match status" value="1"/>
</dbReference>
<feature type="compositionally biased region" description="Polar residues" evidence="2">
    <location>
        <begin position="378"/>
        <end position="398"/>
    </location>
</feature>
<evidence type="ECO:0000313" key="5">
    <source>
        <dbReference type="Proteomes" id="UP001149813"/>
    </source>
</evidence>
<gene>
    <name evidence="4" type="ORF">LPJ53_001292</name>
</gene>
<dbReference type="Proteomes" id="UP001149813">
    <property type="component" value="Unassembled WGS sequence"/>
</dbReference>
<dbReference type="InterPro" id="IPR017923">
    <property type="entry name" value="TFIIS_N"/>
</dbReference>
<dbReference type="GO" id="GO:0005634">
    <property type="term" value="C:nucleus"/>
    <property type="evidence" value="ECO:0007669"/>
    <property type="project" value="UniProtKB-SubCell"/>
</dbReference>
<comment type="subcellular location">
    <subcellularLocation>
        <location evidence="1">Nucleus</location>
    </subcellularLocation>
</comment>
<feature type="compositionally biased region" description="Low complexity" evidence="2">
    <location>
        <begin position="122"/>
        <end position="163"/>
    </location>
</feature>
<feature type="compositionally biased region" description="Low complexity" evidence="2">
    <location>
        <begin position="49"/>
        <end position="58"/>
    </location>
</feature>
<feature type="region of interest" description="Disordered" evidence="2">
    <location>
        <begin position="1"/>
        <end position="30"/>
    </location>
</feature>
<feature type="compositionally biased region" description="Low complexity" evidence="2">
    <location>
        <begin position="409"/>
        <end position="425"/>
    </location>
</feature>
<proteinExistence type="predicted"/>
<feature type="compositionally biased region" description="Low complexity" evidence="2">
    <location>
        <begin position="320"/>
        <end position="331"/>
    </location>
</feature>
<feature type="region of interest" description="Disordered" evidence="2">
    <location>
        <begin position="49"/>
        <end position="220"/>
    </location>
</feature>
<dbReference type="OrthoDB" id="62853at2759"/>
<dbReference type="InterPro" id="IPR035441">
    <property type="entry name" value="TFIIS/LEDGF_dom_sf"/>
</dbReference>
<comment type="caution">
    <text evidence="4">The sequence shown here is derived from an EMBL/GenBank/DDBJ whole genome shotgun (WGS) entry which is preliminary data.</text>
</comment>
<reference evidence="4" key="1">
    <citation type="submission" date="2022-07" db="EMBL/GenBank/DDBJ databases">
        <title>Phylogenomic reconstructions and comparative analyses of Kickxellomycotina fungi.</title>
        <authorList>
            <person name="Reynolds N.K."/>
            <person name="Stajich J.E."/>
            <person name="Barry K."/>
            <person name="Grigoriev I.V."/>
            <person name="Crous P."/>
            <person name="Smith M.E."/>
        </authorList>
    </citation>
    <scope>NUCLEOTIDE SEQUENCE</scope>
    <source>
        <strain evidence="4">NBRC 32514</strain>
    </source>
</reference>
<sequence length="425" mass="44775">MQTENLEPYEENLAKHGSKAKNRKDPSFADALKQAVDPSIAENIIRRNAAAAAAAAAETSEEDDEEDDAEDNGQSAADSDVEMQSADSDSHLPAKTKAAAGRRAQGNNGRSTRTAAGRKRASFSSSSSGDDMETATPKRSRTAASSRAAKDNGVSNSGSPVGSGRRDSDTSRSATKDSPRSGSPSGHPSPDYKSASARDDDKHDRAGSGGRSHQGPKNRSKGYQLCMHLRHRLQKTVIKGVVPDDLTPVHEVIKKLEDFDMTLELIQETKMGKVVRIIANSDRIGDAPEESFDIKGRARRLTEKWRQLVVRRREGSVEQAAPDSPAASRSAGEQEDKAASDGANKSAAESDNKGLDQTSHSEEKASESASDSGVNGAAASTASPSVDSRQPESESQTVMAAEAEAQPETVPTAVAPATPVSSAGI</sequence>
<keyword evidence="5" id="KW-1185">Reference proteome</keyword>